<dbReference type="EMBL" id="DYXD01000193">
    <property type="protein sequence ID" value="HJF08249.1"/>
    <property type="molecule type" value="Genomic_DNA"/>
</dbReference>
<reference evidence="1" key="1">
    <citation type="journal article" date="2021" name="PeerJ">
        <title>Extensive microbial diversity within the chicken gut microbiome revealed by metagenomics and culture.</title>
        <authorList>
            <person name="Gilroy R."/>
            <person name="Ravi A."/>
            <person name="Getino M."/>
            <person name="Pursley I."/>
            <person name="Horton D.L."/>
            <person name="Alikhan N.F."/>
            <person name="Baker D."/>
            <person name="Gharbi K."/>
            <person name="Hall N."/>
            <person name="Watson M."/>
            <person name="Adriaenssens E.M."/>
            <person name="Foster-Nyarko E."/>
            <person name="Jarju S."/>
            <person name="Secka A."/>
            <person name="Antonio M."/>
            <person name="Oren A."/>
            <person name="Chaudhuri R.R."/>
            <person name="La Ragione R."/>
            <person name="Hildebrand F."/>
            <person name="Pallen M.J."/>
        </authorList>
    </citation>
    <scope>NUCLEOTIDE SEQUENCE</scope>
    <source>
        <strain evidence="1">CHK165-8395</strain>
    </source>
</reference>
<dbReference type="Proteomes" id="UP000718012">
    <property type="component" value="Unassembled WGS sequence"/>
</dbReference>
<name>A0A921FGB1_9BACT</name>
<comment type="caution">
    <text evidence="1">The sequence shown here is derived from an EMBL/GenBank/DDBJ whole genome shotgun (WGS) entry which is preliminary data.</text>
</comment>
<accession>A0A921FGB1</accession>
<gene>
    <name evidence="1" type="ORF">K8U81_08685</name>
</gene>
<protein>
    <submittedName>
        <fullName evidence="1">Uncharacterized protein</fullName>
    </submittedName>
</protein>
<organism evidence="1 2">
    <name type="scientific">Phocaeicola coprocola</name>
    <dbReference type="NCBI Taxonomy" id="310298"/>
    <lineage>
        <taxon>Bacteria</taxon>
        <taxon>Pseudomonadati</taxon>
        <taxon>Bacteroidota</taxon>
        <taxon>Bacteroidia</taxon>
        <taxon>Bacteroidales</taxon>
        <taxon>Bacteroidaceae</taxon>
        <taxon>Phocaeicola</taxon>
    </lineage>
</organism>
<evidence type="ECO:0000313" key="1">
    <source>
        <dbReference type="EMBL" id="HJF08249.1"/>
    </source>
</evidence>
<proteinExistence type="predicted"/>
<sequence length="95" mass="10518">MQLRLKGTAHNLAIKGLFKYIDPNSAEAAALIAEGYEKVNWGVDLVKCKDHYTDTNLLLGVKAGNVAPRFYWPMPFETLTMSKGKITNGYGLAQE</sequence>
<dbReference type="AlphaFoldDB" id="A0A921FGB1"/>
<reference evidence="1" key="2">
    <citation type="submission" date="2021-09" db="EMBL/GenBank/DDBJ databases">
        <authorList>
            <person name="Gilroy R."/>
        </authorList>
    </citation>
    <scope>NUCLEOTIDE SEQUENCE</scope>
    <source>
        <strain evidence="1">CHK165-8395</strain>
    </source>
</reference>
<evidence type="ECO:0000313" key="2">
    <source>
        <dbReference type="Proteomes" id="UP000718012"/>
    </source>
</evidence>